<dbReference type="SMART" id="SM00222">
    <property type="entry name" value="Sec7"/>
    <property type="match status" value="1"/>
</dbReference>
<dbReference type="AlphaFoldDB" id="A0A8D3AQ19"/>
<dbReference type="InterPro" id="IPR001849">
    <property type="entry name" value="PH_domain"/>
</dbReference>
<dbReference type="Gene3D" id="2.30.29.30">
    <property type="entry name" value="Pleckstrin-homology domain (PH domain)/Phosphotyrosine-binding domain (PTB)"/>
    <property type="match status" value="1"/>
</dbReference>
<keyword evidence="4" id="KW-0597">Phosphoprotein</keyword>
<organism evidence="8 9">
    <name type="scientific">Scophthalmus maximus</name>
    <name type="common">Turbot</name>
    <name type="synonym">Psetta maxima</name>
    <dbReference type="NCBI Taxonomy" id="52904"/>
    <lineage>
        <taxon>Eukaryota</taxon>
        <taxon>Metazoa</taxon>
        <taxon>Chordata</taxon>
        <taxon>Craniata</taxon>
        <taxon>Vertebrata</taxon>
        <taxon>Euteleostomi</taxon>
        <taxon>Actinopterygii</taxon>
        <taxon>Neopterygii</taxon>
        <taxon>Teleostei</taxon>
        <taxon>Neoteleostei</taxon>
        <taxon>Acanthomorphata</taxon>
        <taxon>Carangaria</taxon>
        <taxon>Pleuronectiformes</taxon>
        <taxon>Pleuronectoidei</taxon>
        <taxon>Scophthalmidae</taxon>
        <taxon>Scophthalmus</taxon>
    </lineage>
</organism>
<sequence>MLERKYGGSFVSRRAARTIQTAFRQYRMNKNFERLRSSASESRMTRRIILSNMRLQYSFDERQPPQPAQTQTNFTHNVAIGPPHSPDPDRPGGYTHLEDSFSKQVAPLFSFNYRGNESLKDFGESGGGLSMHGDSTATSYSDVTLYMDDGMPSSPLSLDRAPSSTDTEYWGPGGGVGGREDSRDTEGGGSSNSRRSTPCTECRDYRLRGAHLPLLTIEPPSDSSVDMSDRSDRGSLSRQLVYEQEPGGGAGSPQGTLKHSPNTGPRQTSTAAAQGQTRAPSRPLPTHIPHQQPCCSDGDNDSLNSTTNSNETVNCSSGSSSQDSLRDPLPPLGKQTYQRESRHSWDSPPFNSDVVQRRQYRIGLNLFNKKPEKGIQYLIERGFVSDTPVGIARFILERKGLSRQMIGEFLGNRQKQFNKDVLDCVVDEMDFSGMDLDDALRKFQAQIKVQGEAQKVERLIEAFSQRYCVCNPTLVRQFQNPDTIFILAFAIILLNTDMYSPNVKAERKMKLEDFIKNLRGVDNGQDIPRDLLVGIYQRIQKWELRTNDDHVSQVQAVERVIVGKKPVLSLPHRRLVCCCQLYEVPDPNRPQRTGVHQREVFLFNDLLVVTKIFQKKKTSVTYSFRQSFPLVEMQVHMFQNSYYPHGIRLTSAVLGAERKVLIVFMAPSQQDRTRFVSDLRESVAEVQEMEKYRVESELEKQKGVMRPSLLTGSLVGGGVKSDVVNGTLGRTSFDDNCSVGEGLKRTALSSSLRDLSDAGLHH</sequence>
<dbReference type="GeneTree" id="ENSGT00940000159667"/>
<gene>
    <name evidence="8" type="primary">iqsec2b</name>
</gene>
<dbReference type="Proteomes" id="UP000694558">
    <property type="component" value="Chromosome 11"/>
</dbReference>
<feature type="region of interest" description="Disordered" evidence="6">
    <location>
        <begin position="151"/>
        <end position="201"/>
    </location>
</feature>
<name>A0A8D3AQ19_SCOMX</name>
<comment type="similarity">
    <text evidence="2">Belongs to the BRAG family.</text>
</comment>
<evidence type="ECO:0000313" key="9">
    <source>
        <dbReference type="Proteomes" id="UP000694558"/>
    </source>
</evidence>
<dbReference type="CDD" id="cd00171">
    <property type="entry name" value="Sec7"/>
    <property type="match status" value="1"/>
</dbReference>
<feature type="compositionally biased region" description="Basic and acidic residues" evidence="6">
    <location>
        <begin position="86"/>
        <end position="97"/>
    </location>
</feature>
<dbReference type="PROSITE" id="PS50096">
    <property type="entry name" value="IQ"/>
    <property type="match status" value="1"/>
</dbReference>
<dbReference type="PROSITE" id="PS50190">
    <property type="entry name" value="SEC7"/>
    <property type="match status" value="1"/>
</dbReference>
<reference evidence="8" key="2">
    <citation type="submission" date="2025-08" db="UniProtKB">
        <authorList>
            <consortium name="Ensembl"/>
        </authorList>
    </citation>
    <scope>IDENTIFICATION</scope>
</reference>
<dbReference type="Gene3D" id="1.10.220.20">
    <property type="match status" value="1"/>
</dbReference>
<evidence type="ECO:0000256" key="3">
    <source>
        <dbReference type="ARBA" id="ARBA00022490"/>
    </source>
</evidence>
<dbReference type="SUPFAM" id="SSF48425">
    <property type="entry name" value="Sec7 domain"/>
    <property type="match status" value="1"/>
</dbReference>
<dbReference type="InterPro" id="IPR035999">
    <property type="entry name" value="Sec7_dom_sf"/>
</dbReference>
<evidence type="ECO:0000313" key="8">
    <source>
        <dbReference type="Ensembl" id="ENSSMAP00000021660.1"/>
    </source>
</evidence>
<feature type="domain" description="SEC7" evidence="7">
    <location>
        <begin position="349"/>
        <end position="542"/>
    </location>
</feature>
<accession>A0A8D3AQ19</accession>
<evidence type="ECO:0000259" key="7">
    <source>
        <dbReference type="PROSITE" id="PS50190"/>
    </source>
</evidence>
<keyword evidence="5" id="KW-0175">Coiled coil</keyword>
<dbReference type="GO" id="GO:0030036">
    <property type="term" value="P:actin cytoskeleton organization"/>
    <property type="evidence" value="ECO:0007669"/>
    <property type="project" value="TreeGrafter"/>
</dbReference>
<reference evidence="8" key="1">
    <citation type="submission" date="2023-05" db="EMBL/GenBank/DDBJ databases">
        <title>High-quality long-read genome of Scophthalmus maximus.</title>
        <authorList>
            <person name="Lien S."/>
            <person name="Martinez P."/>
        </authorList>
    </citation>
    <scope>NUCLEOTIDE SEQUENCE [LARGE SCALE GENOMIC DNA]</scope>
</reference>
<dbReference type="Ensembl" id="ENSSMAT00000021914.2">
    <property type="protein sequence ID" value="ENSSMAP00000021660.1"/>
    <property type="gene ID" value="ENSSMAG00000013159.2"/>
</dbReference>
<dbReference type="GO" id="GO:0005085">
    <property type="term" value="F:guanyl-nucleotide exchange factor activity"/>
    <property type="evidence" value="ECO:0007669"/>
    <property type="project" value="InterPro"/>
</dbReference>
<evidence type="ECO:0000256" key="5">
    <source>
        <dbReference type="ARBA" id="ARBA00023054"/>
    </source>
</evidence>
<dbReference type="GO" id="GO:0005737">
    <property type="term" value="C:cytoplasm"/>
    <property type="evidence" value="ECO:0007669"/>
    <property type="project" value="UniProtKB-SubCell"/>
</dbReference>
<dbReference type="FunFam" id="1.10.220.20:FF:000001">
    <property type="entry name" value="IQ motif and SEC7 domain-containing protein 1"/>
    <property type="match status" value="1"/>
</dbReference>
<feature type="region of interest" description="Disordered" evidence="6">
    <location>
        <begin position="213"/>
        <end position="351"/>
    </location>
</feature>
<dbReference type="SUPFAM" id="SSF50729">
    <property type="entry name" value="PH domain-like"/>
    <property type="match status" value="1"/>
</dbReference>
<evidence type="ECO:0000256" key="2">
    <source>
        <dbReference type="ARBA" id="ARBA00006248"/>
    </source>
</evidence>
<dbReference type="InterPro" id="IPR011993">
    <property type="entry name" value="PH-like_dom_sf"/>
</dbReference>
<dbReference type="InterPro" id="IPR000904">
    <property type="entry name" value="Sec7_dom"/>
</dbReference>
<keyword evidence="3" id="KW-0963">Cytoplasm</keyword>
<feature type="compositionally biased region" description="Low complexity" evidence="6">
    <location>
        <begin position="301"/>
        <end position="323"/>
    </location>
</feature>
<dbReference type="FunFam" id="1.10.1000.11:FF:000001">
    <property type="entry name" value="IQ motif and SEC7 domain-containing protein 1"/>
    <property type="match status" value="1"/>
</dbReference>
<dbReference type="PANTHER" id="PTHR10663:SF314">
    <property type="entry name" value="IQ MOTIF AND SEC7 DOMAIN-CONTAINING PROTEIN 2"/>
    <property type="match status" value="1"/>
</dbReference>
<dbReference type="CDD" id="cd13318">
    <property type="entry name" value="PH_IQSEC"/>
    <property type="match status" value="1"/>
</dbReference>
<evidence type="ECO:0000256" key="4">
    <source>
        <dbReference type="ARBA" id="ARBA00022553"/>
    </source>
</evidence>
<dbReference type="FunFam" id="2.30.29.30:FF:000004">
    <property type="entry name" value="IQ motif and SEC7 domain-containing protein 1"/>
    <property type="match status" value="1"/>
</dbReference>
<dbReference type="InterPro" id="IPR033742">
    <property type="entry name" value="IQSEC_PH"/>
</dbReference>
<dbReference type="Pfam" id="PF16453">
    <property type="entry name" value="IQ_SEC7_PH"/>
    <property type="match status" value="1"/>
</dbReference>
<evidence type="ECO:0000256" key="6">
    <source>
        <dbReference type="SAM" id="MobiDB-lite"/>
    </source>
</evidence>
<dbReference type="InterPro" id="IPR023394">
    <property type="entry name" value="Sec7_C_sf"/>
</dbReference>
<proteinExistence type="inferred from homology"/>
<feature type="compositionally biased region" description="Polar residues" evidence="6">
    <location>
        <begin position="253"/>
        <end position="279"/>
    </location>
</feature>
<comment type="subcellular location">
    <subcellularLocation>
        <location evidence="1">Cytoplasm</location>
    </subcellularLocation>
</comment>
<dbReference type="SMART" id="SM00233">
    <property type="entry name" value="PH"/>
    <property type="match status" value="1"/>
</dbReference>
<feature type="region of interest" description="Disordered" evidence="6">
    <location>
        <begin position="61"/>
        <end position="97"/>
    </location>
</feature>
<dbReference type="Gene3D" id="1.10.1000.11">
    <property type="entry name" value="Arf Nucleotide-binding Site Opener,domain 2"/>
    <property type="match status" value="1"/>
</dbReference>
<protein>
    <submittedName>
        <fullName evidence="8">IQ motif and Sec7 domain ArfGEF 2b</fullName>
    </submittedName>
</protein>
<dbReference type="GO" id="GO:0032012">
    <property type="term" value="P:regulation of ARF protein signal transduction"/>
    <property type="evidence" value="ECO:0007669"/>
    <property type="project" value="InterPro"/>
</dbReference>
<dbReference type="Pfam" id="PF01369">
    <property type="entry name" value="Sec7"/>
    <property type="match status" value="1"/>
</dbReference>
<evidence type="ECO:0000256" key="1">
    <source>
        <dbReference type="ARBA" id="ARBA00004496"/>
    </source>
</evidence>
<dbReference type="PANTHER" id="PTHR10663">
    <property type="entry name" value="GUANYL-NUCLEOTIDE EXCHANGE FACTOR"/>
    <property type="match status" value="1"/>
</dbReference>